<sequence length="432" mass="47894">MAEPPVLSSLRPLPRSLDPLEDESLPGYVLRLSHRLGVGPGPLILRMGVPSSRKDRTTLIRIPVSCAISLGEADLAAFCHATRLSRHEAAGLLLASLGTRYGPLSSEFRGRSTSGTRRLQYNNPWLLTTRTQYCPDCLAGDGSEIQQRHGGAWRRLWRLPPVFSCPHHERFLRRYCHLCGELAQNRHSNDLIARPRDSELHPVRCRATPKPPSPRAMNPACGADLTQAPSSDEPMSRDHQSRDVLFTLQKKYLSFLSPDGPKQVSSIGWLTPTAQYFQDLRGVVALIFMTWPEIRPYAATPELARIIDTEAERRHELFHRRGAEPRKNLRSTAYTDPPDDPVATGAVLEIADRILSTPDEEAAAQFLVPLADEAKRIHQPISYTLRSPRGASIPLRVVLAYSPWGKPRSRGDVIQGVSAGTATRATGRESSG</sequence>
<protein>
    <recommendedName>
        <fullName evidence="2">TniQ domain-containing protein</fullName>
    </recommendedName>
</protein>
<dbReference type="Proteomes" id="UP001234216">
    <property type="component" value="Unassembled WGS sequence"/>
</dbReference>
<feature type="region of interest" description="Disordered" evidence="1">
    <location>
        <begin position="202"/>
        <end position="237"/>
    </location>
</feature>
<evidence type="ECO:0000256" key="1">
    <source>
        <dbReference type="SAM" id="MobiDB-lite"/>
    </source>
</evidence>
<dbReference type="RefSeq" id="WP_306979512.1">
    <property type="nucleotide sequence ID" value="NZ_JAUSZV010000005.1"/>
</dbReference>
<evidence type="ECO:0000313" key="4">
    <source>
        <dbReference type="Proteomes" id="UP001234216"/>
    </source>
</evidence>
<evidence type="ECO:0000259" key="2">
    <source>
        <dbReference type="Pfam" id="PF06527"/>
    </source>
</evidence>
<evidence type="ECO:0000313" key="3">
    <source>
        <dbReference type="EMBL" id="MDQ0909591.1"/>
    </source>
</evidence>
<feature type="region of interest" description="Disordered" evidence="1">
    <location>
        <begin position="412"/>
        <end position="432"/>
    </location>
</feature>
<proteinExistence type="predicted"/>
<dbReference type="AlphaFoldDB" id="A0AAW8FHH6"/>
<gene>
    <name evidence="3" type="ORF">QFZ22_005576</name>
</gene>
<dbReference type="EMBL" id="JAUSZV010000005">
    <property type="protein sequence ID" value="MDQ0909591.1"/>
    <property type="molecule type" value="Genomic_DNA"/>
</dbReference>
<feature type="domain" description="TniQ" evidence="2">
    <location>
        <begin position="14"/>
        <end position="172"/>
    </location>
</feature>
<organism evidence="3 4">
    <name type="scientific">Streptomyces canus</name>
    <dbReference type="NCBI Taxonomy" id="58343"/>
    <lineage>
        <taxon>Bacteria</taxon>
        <taxon>Bacillati</taxon>
        <taxon>Actinomycetota</taxon>
        <taxon>Actinomycetes</taxon>
        <taxon>Kitasatosporales</taxon>
        <taxon>Streptomycetaceae</taxon>
        <taxon>Streptomyces</taxon>
        <taxon>Streptomyces aurantiacus group</taxon>
    </lineage>
</organism>
<feature type="compositionally biased region" description="Polar residues" evidence="1">
    <location>
        <begin position="418"/>
        <end position="432"/>
    </location>
</feature>
<comment type="caution">
    <text evidence="3">The sequence shown here is derived from an EMBL/GenBank/DDBJ whole genome shotgun (WGS) entry which is preliminary data.</text>
</comment>
<name>A0AAW8FHH6_9ACTN</name>
<accession>A0AAW8FHH6</accession>
<dbReference type="InterPro" id="IPR009492">
    <property type="entry name" value="TniQ"/>
</dbReference>
<reference evidence="3" key="1">
    <citation type="submission" date="2023-07" db="EMBL/GenBank/DDBJ databases">
        <title>Comparative genomics of wheat-associated soil bacteria to identify genetic determinants of phenazine resistance.</title>
        <authorList>
            <person name="Mouncey N."/>
        </authorList>
    </citation>
    <scope>NUCLEOTIDE SEQUENCE</scope>
    <source>
        <strain evidence="3">V4I22</strain>
    </source>
</reference>
<dbReference type="Pfam" id="PF06527">
    <property type="entry name" value="TniQ"/>
    <property type="match status" value="1"/>
</dbReference>